<keyword evidence="2 6" id="KW-0812">Transmembrane</keyword>
<feature type="transmembrane region" description="Helical" evidence="6">
    <location>
        <begin position="170"/>
        <end position="190"/>
    </location>
</feature>
<reference evidence="7 8" key="1">
    <citation type="submission" date="2014-04" db="EMBL/GenBank/DDBJ databases">
        <authorList>
            <consortium name="DOE Joint Genome Institute"/>
            <person name="Kuo A."/>
            <person name="Kohler A."/>
            <person name="Costa M.D."/>
            <person name="Nagy L.G."/>
            <person name="Floudas D."/>
            <person name="Copeland A."/>
            <person name="Barry K.W."/>
            <person name="Cichocki N."/>
            <person name="Veneault-Fourrey C."/>
            <person name="LaButti K."/>
            <person name="Lindquist E.A."/>
            <person name="Lipzen A."/>
            <person name="Lundell T."/>
            <person name="Morin E."/>
            <person name="Murat C."/>
            <person name="Sun H."/>
            <person name="Tunlid A."/>
            <person name="Henrissat B."/>
            <person name="Grigoriev I.V."/>
            <person name="Hibbett D.S."/>
            <person name="Martin F."/>
            <person name="Nordberg H.P."/>
            <person name="Cantor M.N."/>
            <person name="Hua S.X."/>
        </authorList>
    </citation>
    <scope>NUCLEOTIDE SEQUENCE [LARGE SCALE GENOMIC DNA]</scope>
    <source>
        <strain evidence="7 8">441</strain>
    </source>
</reference>
<keyword evidence="4 6" id="KW-0472">Membrane</keyword>
<dbReference type="InterPro" id="IPR008521">
    <property type="entry name" value="Mg_trans_NIPA"/>
</dbReference>
<dbReference type="PANTHER" id="PTHR12570:SF92">
    <property type="entry name" value="SPICHTHYIN, ISOFORM B"/>
    <property type="match status" value="1"/>
</dbReference>
<feature type="region of interest" description="Disordered" evidence="5">
    <location>
        <begin position="450"/>
        <end position="479"/>
    </location>
</feature>
<dbReference type="GO" id="GO:0015095">
    <property type="term" value="F:magnesium ion transmembrane transporter activity"/>
    <property type="evidence" value="ECO:0007669"/>
    <property type="project" value="InterPro"/>
</dbReference>
<accession>A0A0C9ZYD6</accession>
<evidence type="ECO:0000256" key="2">
    <source>
        <dbReference type="ARBA" id="ARBA00022692"/>
    </source>
</evidence>
<dbReference type="Gene3D" id="1.10.3730.20">
    <property type="match status" value="1"/>
</dbReference>
<feature type="compositionally biased region" description="Basic and acidic residues" evidence="5">
    <location>
        <begin position="697"/>
        <end position="707"/>
    </location>
</feature>
<feature type="region of interest" description="Disordered" evidence="5">
    <location>
        <begin position="1"/>
        <end position="24"/>
    </location>
</feature>
<evidence type="ECO:0000256" key="1">
    <source>
        <dbReference type="ARBA" id="ARBA00004141"/>
    </source>
</evidence>
<feature type="compositionally biased region" description="Polar residues" evidence="5">
    <location>
        <begin position="653"/>
        <end position="664"/>
    </location>
</feature>
<feature type="transmembrane region" description="Helical" evidence="6">
    <location>
        <begin position="271"/>
        <end position="291"/>
    </location>
</feature>
<evidence type="ECO:0000256" key="5">
    <source>
        <dbReference type="SAM" id="MobiDB-lite"/>
    </source>
</evidence>
<evidence type="ECO:0000313" key="7">
    <source>
        <dbReference type="EMBL" id="KIK24748.1"/>
    </source>
</evidence>
<dbReference type="HOGENOM" id="CLU_012349_6_3_1"/>
<feature type="compositionally biased region" description="Low complexity" evidence="5">
    <location>
        <begin position="631"/>
        <end position="644"/>
    </location>
</feature>
<dbReference type="PANTHER" id="PTHR12570">
    <property type="match status" value="1"/>
</dbReference>
<dbReference type="SUPFAM" id="SSF103481">
    <property type="entry name" value="Multidrug resistance efflux transporter EmrE"/>
    <property type="match status" value="1"/>
</dbReference>
<proteinExistence type="predicted"/>
<feature type="compositionally biased region" description="Low complexity" evidence="5">
    <location>
        <begin position="390"/>
        <end position="406"/>
    </location>
</feature>
<dbReference type="OrthoDB" id="6428174at2759"/>
<gene>
    <name evidence="7" type="ORF">PISMIDRAFT_372805</name>
</gene>
<evidence type="ECO:0000313" key="8">
    <source>
        <dbReference type="Proteomes" id="UP000054018"/>
    </source>
</evidence>
<feature type="transmembrane region" description="Helical" evidence="6">
    <location>
        <begin position="130"/>
        <end position="150"/>
    </location>
</feature>
<dbReference type="Proteomes" id="UP000054018">
    <property type="component" value="Unassembled WGS sequence"/>
</dbReference>
<feature type="region of interest" description="Disordered" evidence="5">
    <location>
        <begin position="390"/>
        <end position="416"/>
    </location>
</feature>
<keyword evidence="3 6" id="KW-1133">Transmembrane helix</keyword>
<feature type="transmembrane region" description="Helical" evidence="6">
    <location>
        <begin position="297"/>
        <end position="314"/>
    </location>
</feature>
<dbReference type="Pfam" id="PF05653">
    <property type="entry name" value="Mg_trans_NIPA"/>
    <property type="match status" value="1"/>
</dbReference>
<sequence length="738" mass="77582">MSSTTTTSTATGTASPTASSTSTSFQLPSSLKVVGIILAITSGLLIGSSFVFKKKGLLRSQAGRTAGEGVAYLKSLLWWTGMIMMILGEICNFAAYAFVEALVVTPMGALSVVICAILSSIFLKEKLTFFGWLGCALCIIGSVIIALNGPQESTPSQISGFQQLFVSPGFLAYIGVLVAIALSIIIYFGPRYGKQNMLWYLAVCSTIGGISVSVTTGLGAAIVSTAMGDNQFNNWFIFFLIGFVAITLVTEVYYLNVALALFNTAMVTPTYYVLFSFCSMVTTIVLFKGLAAPVSQILTLVFAFLTICIGITILQMSKIDPAQLSSLDRRSTLLLQVARAHTDNPATFAYPGAENDAETGEKTLIAAEDPGIDALRGSFGTVGSILRARSSRRLSQSSRGGSSARGAGRGLGVGGGMVGSMDSVPFSSLHHTDRGYDGLTRHQLYDAPVQSTTSLHGPRSDSADRASSFSSTKSPRPTVIKFGSQDVVHSYAPPGSGDASGATHSAVRLAAAHASGSADPRTGTLSYQYPPTSSVPAIPPPPGYIHRQSGQASSDGSSAIQVAVSPTKPLYVHPTQAQSAQSVFVPQRTNDEPLAPTVPVLLTDFSARNSSGDGNETDSLPSTLGADPFETPTTLTPPSGGLLSQSPDDMLETPSSFSGSSEAIGTSAVVPKRGETSTRRERRSNSTTQSRRYPTRGVDDLEERVSLWERPSPIDEDGDTGGQPGVRLVQPSRTGGRF</sequence>
<keyword evidence="8" id="KW-1185">Reference proteome</keyword>
<evidence type="ECO:0008006" key="9">
    <source>
        <dbReference type="Google" id="ProtNLM"/>
    </source>
</evidence>
<dbReference type="EMBL" id="KN833713">
    <property type="protein sequence ID" value="KIK24748.1"/>
    <property type="molecule type" value="Genomic_DNA"/>
</dbReference>
<name>A0A0C9ZYD6_9AGAM</name>
<feature type="region of interest" description="Disordered" evidence="5">
    <location>
        <begin position="605"/>
        <end position="738"/>
    </location>
</feature>
<feature type="transmembrane region" description="Helical" evidence="6">
    <location>
        <begin position="33"/>
        <end position="52"/>
    </location>
</feature>
<reference evidence="8" key="2">
    <citation type="submission" date="2015-01" db="EMBL/GenBank/DDBJ databases">
        <title>Evolutionary Origins and Diversification of the Mycorrhizal Mutualists.</title>
        <authorList>
            <consortium name="DOE Joint Genome Institute"/>
            <consortium name="Mycorrhizal Genomics Consortium"/>
            <person name="Kohler A."/>
            <person name="Kuo A."/>
            <person name="Nagy L.G."/>
            <person name="Floudas D."/>
            <person name="Copeland A."/>
            <person name="Barry K.W."/>
            <person name="Cichocki N."/>
            <person name="Veneault-Fourrey C."/>
            <person name="LaButti K."/>
            <person name="Lindquist E.A."/>
            <person name="Lipzen A."/>
            <person name="Lundell T."/>
            <person name="Morin E."/>
            <person name="Murat C."/>
            <person name="Riley R."/>
            <person name="Ohm R."/>
            <person name="Sun H."/>
            <person name="Tunlid A."/>
            <person name="Henrissat B."/>
            <person name="Grigoriev I.V."/>
            <person name="Hibbett D.S."/>
            <person name="Martin F."/>
        </authorList>
    </citation>
    <scope>NUCLEOTIDE SEQUENCE [LARGE SCALE GENOMIC DNA]</scope>
    <source>
        <strain evidence="8">441</strain>
    </source>
</reference>
<organism evidence="7 8">
    <name type="scientific">Pisolithus microcarpus 441</name>
    <dbReference type="NCBI Taxonomy" id="765257"/>
    <lineage>
        <taxon>Eukaryota</taxon>
        <taxon>Fungi</taxon>
        <taxon>Dikarya</taxon>
        <taxon>Basidiomycota</taxon>
        <taxon>Agaricomycotina</taxon>
        <taxon>Agaricomycetes</taxon>
        <taxon>Agaricomycetidae</taxon>
        <taxon>Boletales</taxon>
        <taxon>Sclerodermatineae</taxon>
        <taxon>Pisolithaceae</taxon>
        <taxon>Pisolithus</taxon>
    </lineage>
</organism>
<feature type="transmembrane region" description="Helical" evidence="6">
    <location>
        <begin position="235"/>
        <end position="259"/>
    </location>
</feature>
<protein>
    <recommendedName>
        <fullName evidence="9">DUF803-domain-containing protein</fullName>
    </recommendedName>
</protein>
<feature type="transmembrane region" description="Helical" evidence="6">
    <location>
        <begin position="76"/>
        <end position="98"/>
    </location>
</feature>
<feature type="transmembrane region" description="Helical" evidence="6">
    <location>
        <begin position="197"/>
        <end position="223"/>
    </location>
</feature>
<dbReference type="InterPro" id="IPR037185">
    <property type="entry name" value="EmrE-like"/>
</dbReference>
<evidence type="ECO:0000256" key="4">
    <source>
        <dbReference type="ARBA" id="ARBA00023136"/>
    </source>
</evidence>
<feature type="compositionally biased region" description="Gly residues" evidence="5">
    <location>
        <begin position="407"/>
        <end position="416"/>
    </location>
</feature>
<feature type="compositionally biased region" description="Polar residues" evidence="5">
    <location>
        <begin position="606"/>
        <end position="622"/>
    </location>
</feature>
<dbReference type="AlphaFoldDB" id="A0A0C9ZYD6"/>
<evidence type="ECO:0000256" key="3">
    <source>
        <dbReference type="ARBA" id="ARBA00022989"/>
    </source>
</evidence>
<dbReference type="GO" id="GO:0016020">
    <property type="term" value="C:membrane"/>
    <property type="evidence" value="ECO:0007669"/>
    <property type="project" value="UniProtKB-SubCell"/>
</dbReference>
<comment type="subcellular location">
    <subcellularLocation>
        <location evidence="1">Membrane</location>
        <topology evidence="1">Multi-pass membrane protein</topology>
    </subcellularLocation>
</comment>
<evidence type="ECO:0000256" key="6">
    <source>
        <dbReference type="SAM" id="Phobius"/>
    </source>
</evidence>
<feature type="transmembrane region" description="Helical" evidence="6">
    <location>
        <begin position="104"/>
        <end position="123"/>
    </location>
</feature>